<feature type="non-terminal residue" evidence="1">
    <location>
        <position position="88"/>
    </location>
</feature>
<comment type="caution">
    <text evidence="1">The sequence shown here is derived from an EMBL/GenBank/DDBJ whole genome shotgun (WGS) entry which is preliminary data.</text>
</comment>
<dbReference type="Gene3D" id="3.50.50.60">
    <property type="entry name" value="FAD/NAD(P)-binding domain"/>
    <property type="match status" value="1"/>
</dbReference>
<accession>A0A9N9BU94</accession>
<reference evidence="1" key="1">
    <citation type="submission" date="2021-06" db="EMBL/GenBank/DDBJ databases">
        <authorList>
            <person name="Kallberg Y."/>
            <person name="Tangrot J."/>
            <person name="Rosling A."/>
        </authorList>
    </citation>
    <scope>NUCLEOTIDE SEQUENCE</scope>
    <source>
        <strain evidence="1">FL966</strain>
    </source>
</reference>
<dbReference type="InterPro" id="IPR036188">
    <property type="entry name" value="FAD/NAD-bd_sf"/>
</dbReference>
<dbReference type="EMBL" id="CAJVQA010003506">
    <property type="protein sequence ID" value="CAG8576198.1"/>
    <property type="molecule type" value="Genomic_DNA"/>
</dbReference>
<gene>
    <name evidence="1" type="ORF">CPELLU_LOCUS5876</name>
</gene>
<sequence length="88" mass="9768">SRFGSSFSSSQPLDTSVDYLIIGGVGLVVAERLSKEKENLPYYSEPFRDSVIKEETEYELDRFVKLVGIESPGLTSSLAIAKMVDNNF</sequence>
<dbReference type="AlphaFoldDB" id="A0A9N9BU94"/>
<protein>
    <submittedName>
        <fullName evidence="1">10071_t:CDS:1</fullName>
    </submittedName>
</protein>
<organism evidence="1 2">
    <name type="scientific">Cetraspora pellucida</name>
    <dbReference type="NCBI Taxonomy" id="1433469"/>
    <lineage>
        <taxon>Eukaryota</taxon>
        <taxon>Fungi</taxon>
        <taxon>Fungi incertae sedis</taxon>
        <taxon>Mucoromycota</taxon>
        <taxon>Glomeromycotina</taxon>
        <taxon>Glomeromycetes</taxon>
        <taxon>Diversisporales</taxon>
        <taxon>Gigasporaceae</taxon>
        <taxon>Cetraspora</taxon>
    </lineage>
</organism>
<proteinExistence type="predicted"/>
<name>A0A9N9BU94_9GLOM</name>
<evidence type="ECO:0000313" key="2">
    <source>
        <dbReference type="Proteomes" id="UP000789759"/>
    </source>
</evidence>
<dbReference type="Proteomes" id="UP000789759">
    <property type="component" value="Unassembled WGS sequence"/>
</dbReference>
<keyword evidence="2" id="KW-1185">Reference proteome</keyword>
<dbReference type="OrthoDB" id="498204at2759"/>
<evidence type="ECO:0000313" key="1">
    <source>
        <dbReference type="EMBL" id="CAG8576198.1"/>
    </source>
</evidence>